<feature type="chain" id="PRO_5009257927" evidence="1">
    <location>
        <begin position="20"/>
        <end position="374"/>
    </location>
</feature>
<organism evidence="2 3">
    <name type="scientific">Halopseudomonas xinjiangensis</name>
    <dbReference type="NCBI Taxonomy" id="487184"/>
    <lineage>
        <taxon>Bacteria</taxon>
        <taxon>Pseudomonadati</taxon>
        <taxon>Pseudomonadota</taxon>
        <taxon>Gammaproteobacteria</taxon>
        <taxon>Pseudomonadales</taxon>
        <taxon>Pseudomonadaceae</taxon>
        <taxon>Halopseudomonas</taxon>
    </lineage>
</organism>
<protein>
    <submittedName>
        <fullName evidence="2">Uncharacterized protein</fullName>
    </submittedName>
</protein>
<dbReference type="EMBL" id="LT629736">
    <property type="protein sequence ID" value="SDS24537.1"/>
    <property type="molecule type" value="Genomic_DNA"/>
</dbReference>
<dbReference type="AlphaFoldDB" id="A0A1H1QMG7"/>
<dbReference type="Proteomes" id="UP000243207">
    <property type="component" value="Chromosome I"/>
</dbReference>
<feature type="signal peptide" evidence="1">
    <location>
        <begin position="1"/>
        <end position="19"/>
    </location>
</feature>
<keyword evidence="1" id="KW-0732">Signal</keyword>
<evidence type="ECO:0000313" key="2">
    <source>
        <dbReference type="EMBL" id="SDS24537.1"/>
    </source>
</evidence>
<evidence type="ECO:0000313" key="3">
    <source>
        <dbReference type="Proteomes" id="UP000243207"/>
    </source>
</evidence>
<proteinExistence type="predicted"/>
<dbReference type="STRING" id="487184.SAMN05216421_1171"/>
<evidence type="ECO:0000256" key="1">
    <source>
        <dbReference type="SAM" id="SignalP"/>
    </source>
</evidence>
<reference evidence="3" key="1">
    <citation type="submission" date="2016-10" db="EMBL/GenBank/DDBJ databases">
        <authorList>
            <person name="Varghese N."/>
            <person name="Submissions S."/>
        </authorList>
    </citation>
    <scope>NUCLEOTIDE SEQUENCE [LARGE SCALE GENOMIC DNA]</scope>
    <source>
        <strain evidence="3">NRRL B-51270</strain>
    </source>
</reference>
<accession>A0A1H1QMG7</accession>
<sequence length="374" mass="42710">MHKTPLLGALLVASSLAHGQQAPTEDDGSDLPEWTVEKIDPWHDNVSRWVTNTSRSIDGFFGTDDYRAVNNESYLRLTQEFEYMQREGFDSDTGIRFKLDLPTTKERLRLIIESDPEETRGTLADAPAERILRDRNVSSSSIIGLSQFGGNDKTLAWETRAGAGVKFRFPLDPYVRLTAERLWGLGEGPWQLESYNRASWFNSDGYSVRTRWDFGRPLDEARHLRFISNVQWREEYDTLEFAQSVELNRILSERSALRYAAAAVGTSFSRPRMNDYVVLAQYRRDLHKDIIFVDVVPELRFTREHDFDPRVGITLQFEMYFRGEVTNRRRTSAGLDNLGSSVARDIALAGRRAGPQGVVARGPALQESDYPAHH</sequence>
<dbReference type="RefSeq" id="WP_197673872.1">
    <property type="nucleotide sequence ID" value="NZ_LT629736.1"/>
</dbReference>
<gene>
    <name evidence="2" type="ORF">SAMN05216421_1171</name>
</gene>
<name>A0A1H1QMG7_9GAMM</name>
<keyword evidence="3" id="KW-1185">Reference proteome</keyword>